<feature type="compositionally biased region" description="Basic and acidic residues" evidence="1">
    <location>
        <begin position="1"/>
        <end position="11"/>
    </location>
</feature>
<sequence>KKQRTWLDGRASKLMNQEGPMSTSDLETMEQFLTFYHKMLSKIDKETTQEQRQSKELNSRRNALTAKINEHGLQATANRRIEQREVTITLHVASSKTDIALEVSYLISNCSWSASYDIRVDSEEGRQPKTQLTYYGIIVSIVLLNKGLF</sequence>
<evidence type="ECO:0000313" key="3">
    <source>
        <dbReference type="Proteomes" id="UP000663874"/>
    </source>
</evidence>
<proteinExistence type="predicted"/>
<protein>
    <recommendedName>
        <fullName evidence="4">DUF4139 domain-containing protein</fullName>
    </recommendedName>
</protein>
<reference evidence="2" key="1">
    <citation type="submission" date="2021-02" db="EMBL/GenBank/DDBJ databases">
        <authorList>
            <person name="Nowell W R."/>
        </authorList>
    </citation>
    <scope>NUCLEOTIDE SEQUENCE</scope>
</reference>
<accession>A0A820JV54</accession>
<gene>
    <name evidence="2" type="ORF">FNK824_LOCUS41705</name>
</gene>
<evidence type="ECO:0000313" key="2">
    <source>
        <dbReference type="EMBL" id="CAF4331760.1"/>
    </source>
</evidence>
<comment type="caution">
    <text evidence="2">The sequence shown here is derived from an EMBL/GenBank/DDBJ whole genome shotgun (WGS) entry which is preliminary data.</text>
</comment>
<dbReference type="EMBL" id="CAJOBE010042753">
    <property type="protein sequence ID" value="CAF4331760.1"/>
    <property type="molecule type" value="Genomic_DNA"/>
</dbReference>
<name>A0A820JV54_9BILA</name>
<dbReference type="PANTHER" id="PTHR31005:SF8">
    <property type="entry name" value="DUF4139 DOMAIN-CONTAINING PROTEIN"/>
    <property type="match status" value="1"/>
</dbReference>
<dbReference type="PANTHER" id="PTHR31005">
    <property type="entry name" value="DUF4139 DOMAIN-CONTAINING PROTEIN"/>
    <property type="match status" value="1"/>
</dbReference>
<organism evidence="2 3">
    <name type="scientific">Rotaria sordida</name>
    <dbReference type="NCBI Taxonomy" id="392033"/>
    <lineage>
        <taxon>Eukaryota</taxon>
        <taxon>Metazoa</taxon>
        <taxon>Spiralia</taxon>
        <taxon>Gnathifera</taxon>
        <taxon>Rotifera</taxon>
        <taxon>Eurotatoria</taxon>
        <taxon>Bdelloidea</taxon>
        <taxon>Philodinida</taxon>
        <taxon>Philodinidae</taxon>
        <taxon>Rotaria</taxon>
    </lineage>
</organism>
<dbReference type="Proteomes" id="UP000663874">
    <property type="component" value="Unassembled WGS sequence"/>
</dbReference>
<dbReference type="InterPro" id="IPR011935">
    <property type="entry name" value="CHP02231"/>
</dbReference>
<evidence type="ECO:0000256" key="1">
    <source>
        <dbReference type="SAM" id="MobiDB-lite"/>
    </source>
</evidence>
<evidence type="ECO:0008006" key="4">
    <source>
        <dbReference type="Google" id="ProtNLM"/>
    </source>
</evidence>
<feature type="non-terminal residue" evidence="2">
    <location>
        <position position="1"/>
    </location>
</feature>
<feature type="region of interest" description="Disordered" evidence="1">
    <location>
        <begin position="1"/>
        <end position="23"/>
    </location>
</feature>
<dbReference type="AlphaFoldDB" id="A0A820JV54"/>